<organism evidence="1 2">
    <name type="scientific">Bordetella bronchialis</name>
    <dbReference type="NCBI Taxonomy" id="463025"/>
    <lineage>
        <taxon>Bacteria</taxon>
        <taxon>Pseudomonadati</taxon>
        <taxon>Pseudomonadota</taxon>
        <taxon>Betaproteobacteria</taxon>
        <taxon>Burkholderiales</taxon>
        <taxon>Alcaligenaceae</taxon>
        <taxon>Bordetella</taxon>
    </lineage>
</organism>
<dbReference type="EMBL" id="CP016171">
    <property type="protein sequence ID" value="ANN70899.1"/>
    <property type="molecule type" value="Genomic_DNA"/>
</dbReference>
<dbReference type="Proteomes" id="UP000092213">
    <property type="component" value="Chromosome"/>
</dbReference>
<name>A0A193FV27_9BORD</name>
<dbReference type="RefSeq" id="WP_066668477.1">
    <property type="nucleotide sequence ID" value="NZ_CP016171.1"/>
</dbReference>
<proteinExistence type="predicted"/>
<accession>A0A193FV27</accession>
<dbReference type="AlphaFoldDB" id="A0A193FV27"/>
<sequence>MKIGMLEIPETCLYAARAHMLDVRQFSMMDIVRLVQTPYRAGRTVPQRDWLRKQIAAQLLNELMDEGSVVRIEPTAAVEYFRHVLADPKPALSHSARQNARLRWAYRPKRTF</sequence>
<reference evidence="1 2" key="1">
    <citation type="submission" date="2016-06" db="EMBL/GenBank/DDBJ databases">
        <title>Complete genome sequences of Bordetella bronchialis and Bordetella flabilis.</title>
        <authorList>
            <person name="LiPuma J.J."/>
            <person name="Spilker T."/>
        </authorList>
    </citation>
    <scope>NUCLEOTIDE SEQUENCE [LARGE SCALE GENOMIC DNA]</scope>
    <source>
        <strain evidence="1 2">AU17976</strain>
    </source>
</reference>
<evidence type="ECO:0000313" key="1">
    <source>
        <dbReference type="EMBL" id="ANN70899.1"/>
    </source>
</evidence>
<evidence type="ECO:0000313" key="2">
    <source>
        <dbReference type="Proteomes" id="UP000092213"/>
    </source>
</evidence>
<protein>
    <submittedName>
        <fullName evidence="1">Uncharacterized protein</fullName>
    </submittedName>
</protein>
<gene>
    <name evidence="1" type="ORF">BAU08_05740</name>
</gene>